<evidence type="ECO:0000256" key="5">
    <source>
        <dbReference type="ARBA" id="ARBA00022741"/>
    </source>
</evidence>
<dbReference type="KEGG" id="acel:acsn021_28490"/>
<evidence type="ECO:0000256" key="8">
    <source>
        <dbReference type="ARBA" id="ARBA00022884"/>
    </source>
</evidence>
<keyword evidence="12" id="KW-1185">Reference proteome</keyword>
<dbReference type="SUPFAM" id="SSF52540">
    <property type="entry name" value="P-loop containing nucleoside triphosphate hydrolases"/>
    <property type="match status" value="1"/>
</dbReference>
<sequence>MTGKIIKGIAGFYYVYVEQHGLYECKAKGIFRNQKVKPLVGDNVSIDVLDEEGNKGNITAILPRNNALIRPAVANVDQAVVIFAAADPAPNLNLLDRFLVLMLKQRVETIICFNKRDIVTEDDILLLEAIYKKCGYHVIFTSTYTEEGLLKLKELLKDKTSVVAGPSGVGKSSIVNHIQPEADMETGEISDKIKRGKHTTRHSEIIYIQKGTYICDTPGFSSLYVNDMEKEELKNYFMEFRDYEDACRFQGCVHINEPGCAVKNAVKSGKISEIRYENYSVLYEELKNIKKY</sequence>
<dbReference type="AlphaFoldDB" id="A0A6S6R707"/>
<evidence type="ECO:0000313" key="11">
    <source>
        <dbReference type="EMBL" id="BCJ95280.1"/>
    </source>
</evidence>
<dbReference type="PANTHER" id="PTHR32120:SF11">
    <property type="entry name" value="SMALL RIBOSOMAL SUBUNIT BIOGENESIS GTPASE RSGA 1, MITOCHONDRIAL-RELATED"/>
    <property type="match status" value="1"/>
</dbReference>
<dbReference type="GO" id="GO:0046872">
    <property type="term" value="F:metal ion binding"/>
    <property type="evidence" value="ECO:0007669"/>
    <property type="project" value="UniProtKB-KW"/>
</dbReference>
<organism evidence="11 12">
    <name type="scientific">Anaerocolumna cellulosilytica</name>
    <dbReference type="NCBI Taxonomy" id="433286"/>
    <lineage>
        <taxon>Bacteria</taxon>
        <taxon>Bacillati</taxon>
        <taxon>Bacillota</taxon>
        <taxon>Clostridia</taxon>
        <taxon>Lachnospirales</taxon>
        <taxon>Lachnospiraceae</taxon>
        <taxon>Anaerocolumna</taxon>
    </lineage>
</organism>
<dbReference type="Gene3D" id="1.10.40.50">
    <property type="entry name" value="Probable gtpase engc, domain 3"/>
    <property type="match status" value="1"/>
</dbReference>
<dbReference type="Gene3D" id="3.40.50.300">
    <property type="entry name" value="P-loop containing nucleotide triphosphate hydrolases"/>
    <property type="match status" value="1"/>
</dbReference>
<dbReference type="InterPro" id="IPR004881">
    <property type="entry name" value="Ribosome_biogen_GTPase_RsgA"/>
</dbReference>
<keyword evidence="8 10" id="KW-0694">RNA-binding</keyword>
<feature type="binding site" evidence="10">
    <location>
        <position position="260"/>
    </location>
    <ligand>
        <name>Zn(2+)</name>
        <dbReference type="ChEBI" id="CHEBI:29105"/>
    </ligand>
</feature>
<dbReference type="PROSITE" id="PS51721">
    <property type="entry name" value="G_CP"/>
    <property type="match status" value="1"/>
</dbReference>
<keyword evidence="2 10" id="KW-0690">Ribosome biogenesis</keyword>
<feature type="binding site" evidence="10">
    <location>
        <position position="254"/>
    </location>
    <ligand>
        <name>Zn(2+)</name>
        <dbReference type="ChEBI" id="CHEBI:29105"/>
    </ligand>
</feature>
<keyword evidence="1 10" id="KW-0963">Cytoplasm</keyword>
<feature type="binding site" evidence="10">
    <location>
        <position position="252"/>
    </location>
    <ligand>
        <name>Zn(2+)</name>
        <dbReference type="ChEBI" id="CHEBI:29105"/>
    </ligand>
</feature>
<dbReference type="InterPro" id="IPR010914">
    <property type="entry name" value="RsgA_GTPase_dom"/>
</dbReference>
<dbReference type="CDD" id="cd04466">
    <property type="entry name" value="S1_YloQ_GTPase"/>
    <property type="match status" value="1"/>
</dbReference>
<feature type="binding site" evidence="10">
    <location>
        <begin position="114"/>
        <end position="117"/>
    </location>
    <ligand>
        <name>GTP</name>
        <dbReference type="ChEBI" id="CHEBI:37565"/>
    </ligand>
</feature>
<dbReference type="HAMAP" id="MF_01820">
    <property type="entry name" value="GTPase_RsgA"/>
    <property type="match status" value="1"/>
</dbReference>
<comment type="subcellular location">
    <subcellularLocation>
        <location evidence="10">Cytoplasm</location>
    </subcellularLocation>
</comment>
<dbReference type="Pfam" id="PF16745">
    <property type="entry name" value="RsgA_N"/>
    <property type="match status" value="1"/>
</dbReference>
<keyword evidence="5 10" id="KW-0547">Nucleotide-binding</keyword>
<dbReference type="GO" id="GO:0042274">
    <property type="term" value="P:ribosomal small subunit biogenesis"/>
    <property type="evidence" value="ECO:0007669"/>
    <property type="project" value="UniProtKB-UniRule"/>
</dbReference>
<dbReference type="GO" id="GO:0005737">
    <property type="term" value="C:cytoplasm"/>
    <property type="evidence" value="ECO:0007669"/>
    <property type="project" value="UniProtKB-SubCell"/>
</dbReference>
<evidence type="ECO:0000256" key="2">
    <source>
        <dbReference type="ARBA" id="ARBA00022517"/>
    </source>
</evidence>
<dbReference type="GO" id="GO:0019843">
    <property type="term" value="F:rRNA binding"/>
    <property type="evidence" value="ECO:0007669"/>
    <property type="project" value="UniProtKB-KW"/>
</dbReference>
<evidence type="ECO:0000256" key="3">
    <source>
        <dbReference type="ARBA" id="ARBA00022723"/>
    </source>
</evidence>
<protein>
    <recommendedName>
        <fullName evidence="10">Small ribosomal subunit biogenesis GTPase RsgA</fullName>
        <ecNumber evidence="10">3.6.1.-</ecNumber>
    </recommendedName>
</protein>
<gene>
    <name evidence="10 11" type="primary">rsgA</name>
    <name evidence="11" type="ORF">acsn021_28490</name>
</gene>
<dbReference type="NCBIfam" id="TIGR00157">
    <property type="entry name" value="ribosome small subunit-dependent GTPase A"/>
    <property type="match status" value="1"/>
</dbReference>
<dbReference type="EC" id="3.6.1.-" evidence="10"/>
<evidence type="ECO:0000256" key="4">
    <source>
        <dbReference type="ARBA" id="ARBA00022730"/>
    </source>
</evidence>
<comment type="subunit">
    <text evidence="10">Monomer. Associates with 30S ribosomal subunit, binds 16S rRNA.</text>
</comment>
<proteinExistence type="inferred from homology"/>
<accession>A0A6S6R707</accession>
<evidence type="ECO:0000256" key="9">
    <source>
        <dbReference type="ARBA" id="ARBA00023134"/>
    </source>
</evidence>
<keyword evidence="7 10" id="KW-0862">Zinc</keyword>
<evidence type="ECO:0000313" key="12">
    <source>
        <dbReference type="Proteomes" id="UP000515561"/>
    </source>
</evidence>
<comment type="similarity">
    <text evidence="10">Belongs to the TRAFAC class YlqF/YawG GTPase family. RsgA subfamily.</text>
</comment>
<dbReference type="SUPFAM" id="SSF50249">
    <property type="entry name" value="Nucleic acid-binding proteins"/>
    <property type="match status" value="1"/>
</dbReference>
<keyword evidence="6 10" id="KW-0378">Hydrolase</keyword>
<name>A0A6S6R707_9FIRM</name>
<dbReference type="Proteomes" id="UP000515561">
    <property type="component" value="Chromosome"/>
</dbReference>
<dbReference type="InterPro" id="IPR030378">
    <property type="entry name" value="G_CP_dom"/>
</dbReference>
<keyword evidence="3 10" id="KW-0479">Metal-binding</keyword>
<dbReference type="PROSITE" id="PS50936">
    <property type="entry name" value="ENGC_GTPASE"/>
    <property type="match status" value="1"/>
</dbReference>
<evidence type="ECO:0000256" key="7">
    <source>
        <dbReference type="ARBA" id="ARBA00022833"/>
    </source>
</evidence>
<dbReference type="PANTHER" id="PTHR32120">
    <property type="entry name" value="SMALL RIBOSOMAL SUBUNIT BIOGENESIS GTPASE RSGA"/>
    <property type="match status" value="1"/>
</dbReference>
<dbReference type="GO" id="GO:0003924">
    <property type="term" value="F:GTPase activity"/>
    <property type="evidence" value="ECO:0007669"/>
    <property type="project" value="UniProtKB-UniRule"/>
</dbReference>
<keyword evidence="9 10" id="KW-0342">GTP-binding</keyword>
<dbReference type="Gene3D" id="2.40.50.140">
    <property type="entry name" value="Nucleic acid-binding proteins"/>
    <property type="match status" value="1"/>
</dbReference>
<dbReference type="InterPro" id="IPR012340">
    <property type="entry name" value="NA-bd_OB-fold"/>
</dbReference>
<comment type="cofactor">
    <cofactor evidence="10">
        <name>Zn(2+)</name>
        <dbReference type="ChEBI" id="CHEBI:29105"/>
    </cofactor>
    <text evidence="10">Binds 1 zinc ion per subunit.</text>
</comment>
<dbReference type="CDD" id="cd01854">
    <property type="entry name" value="YjeQ_EngC"/>
    <property type="match status" value="1"/>
</dbReference>
<dbReference type="Pfam" id="PF03193">
    <property type="entry name" value="RsgA_GTPase"/>
    <property type="match status" value="1"/>
</dbReference>
<feature type="binding site" evidence="10">
    <location>
        <position position="247"/>
    </location>
    <ligand>
        <name>Zn(2+)</name>
        <dbReference type="ChEBI" id="CHEBI:29105"/>
    </ligand>
</feature>
<dbReference type="InterPro" id="IPR031944">
    <property type="entry name" value="RsgA_N"/>
</dbReference>
<dbReference type="InterPro" id="IPR027417">
    <property type="entry name" value="P-loop_NTPase"/>
</dbReference>
<comment type="function">
    <text evidence="10">One of several proteins that assist in the late maturation steps of the functional core of the 30S ribosomal subunit. Helps release RbfA from mature subunits. May play a role in the assembly of ribosomal proteins into the subunit. Circularly permuted GTPase that catalyzes slow GTP hydrolysis, GTPase activity is stimulated by the 30S ribosomal subunit.</text>
</comment>
<dbReference type="EMBL" id="AP023367">
    <property type="protein sequence ID" value="BCJ95280.1"/>
    <property type="molecule type" value="Genomic_DNA"/>
</dbReference>
<feature type="binding site" evidence="10">
    <location>
        <begin position="165"/>
        <end position="173"/>
    </location>
    <ligand>
        <name>GTP</name>
        <dbReference type="ChEBI" id="CHEBI:37565"/>
    </ligand>
</feature>
<evidence type="ECO:0000256" key="1">
    <source>
        <dbReference type="ARBA" id="ARBA00022490"/>
    </source>
</evidence>
<evidence type="ECO:0000256" key="10">
    <source>
        <dbReference type="HAMAP-Rule" id="MF_01820"/>
    </source>
</evidence>
<keyword evidence="4 10" id="KW-0699">rRNA-binding</keyword>
<reference evidence="11 12" key="1">
    <citation type="journal article" date="2016" name="Int. J. Syst. Evol. Microbiol.">
        <title>Descriptions of Anaerotaenia torta gen. nov., sp. nov. and Anaerocolumna cellulosilytica gen. nov., sp. nov. isolated from a methanogenic reactor of cattle waste.</title>
        <authorList>
            <person name="Uek A."/>
            <person name="Ohtaki Y."/>
            <person name="Kaku N."/>
            <person name="Ueki K."/>
        </authorList>
    </citation>
    <scope>NUCLEOTIDE SEQUENCE [LARGE SCALE GENOMIC DNA]</scope>
    <source>
        <strain evidence="11 12">SN021</strain>
    </source>
</reference>
<evidence type="ECO:0000256" key="6">
    <source>
        <dbReference type="ARBA" id="ARBA00022801"/>
    </source>
</evidence>
<dbReference type="RefSeq" id="WP_184093976.1">
    <property type="nucleotide sequence ID" value="NZ_AP023367.1"/>
</dbReference>
<dbReference type="GO" id="GO:0005525">
    <property type="term" value="F:GTP binding"/>
    <property type="evidence" value="ECO:0007669"/>
    <property type="project" value="UniProtKB-UniRule"/>
</dbReference>